<dbReference type="GeneID" id="20080631"/>
<dbReference type="PANTHER" id="PTHR48081">
    <property type="entry name" value="AB HYDROLASE SUPERFAMILY PROTEIN C4A8.06C"/>
    <property type="match status" value="1"/>
</dbReference>
<dbReference type="InterPro" id="IPR050300">
    <property type="entry name" value="GDXG_lipolytic_enzyme"/>
</dbReference>
<feature type="domain" description="BD-FAE-like" evidence="2">
    <location>
        <begin position="39"/>
        <end position="135"/>
    </location>
</feature>
<name>A0A024UJD3_9STRA</name>
<evidence type="ECO:0000256" key="1">
    <source>
        <dbReference type="ARBA" id="ARBA00022801"/>
    </source>
</evidence>
<reference evidence="3" key="1">
    <citation type="submission" date="2013-12" db="EMBL/GenBank/DDBJ databases">
        <title>The Genome Sequence of Aphanomyces invadans NJM9701.</title>
        <authorList>
            <consortium name="The Broad Institute Genomics Platform"/>
            <person name="Russ C."/>
            <person name="Tyler B."/>
            <person name="van West P."/>
            <person name="Dieguez-Uribeondo J."/>
            <person name="Young S.K."/>
            <person name="Zeng Q."/>
            <person name="Gargeya S."/>
            <person name="Fitzgerald M."/>
            <person name="Abouelleil A."/>
            <person name="Alvarado L."/>
            <person name="Chapman S.B."/>
            <person name="Gainer-Dewar J."/>
            <person name="Goldberg J."/>
            <person name="Griggs A."/>
            <person name="Gujja S."/>
            <person name="Hansen M."/>
            <person name="Howarth C."/>
            <person name="Imamovic A."/>
            <person name="Ireland A."/>
            <person name="Larimer J."/>
            <person name="McCowan C."/>
            <person name="Murphy C."/>
            <person name="Pearson M."/>
            <person name="Poon T.W."/>
            <person name="Priest M."/>
            <person name="Roberts A."/>
            <person name="Saif S."/>
            <person name="Shea T."/>
            <person name="Sykes S."/>
            <person name="Wortman J."/>
            <person name="Nusbaum C."/>
            <person name="Birren B."/>
        </authorList>
    </citation>
    <scope>NUCLEOTIDE SEQUENCE [LARGE SCALE GENOMIC DNA]</scope>
    <source>
        <strain evidence="3">NJM9701</strain>
    </source>
</reference>
<dbReference type="ESTHER" id="9stra-a0a024ujd3">
    <property type="family name" value="BD-FAE"/>
</dbReference>
<dbReference type="AlphaFoldDB" id="A0A024UJD3"/>
<evidence type="ECO:0000259" key="2">
    <source>
        <dbReference type="Pfam" id="PF20434"/>
    </source>
</evidence>
<dbReference type="Gene3D" id="3.40.50.1820">
    <property type="entry name" value="alpha/beta hydrolase"/>
    <property type="match status" value="1"/>
</dbReference>
<evidence type="ECO:0000313" key="3">
    <source>
        <dbReference type="EMBL" id="ETW05947.1"/>
    </source>
</evidence>
<proteinExistence type="predicted"/>
<dbReference type="InterPro" id="IPR049492">
    <property type="entry name" value="BD-FAE-like_dom"/>
</dbReference>
<dbReference type="OrthoDB" id="6495301at2759"/>
<dbReference type="SUPFAM" id="SSF53474">
    <property type="entry name" value="alpha/beta-Hydrolases"/>
    <property type="match status" value="1"/>
</dbReference>
<dbReference type="PANTHER" id="PTHR48081:SF33">
    <property type="entry name" value="KYNURENINE FORMAMIDASE"/>
    <property type="match status" value="1"/>
</dbReference>
<dbReference type="STRING" id="157072.A0A024UJD3"/>
<dbReference type="PROSITE" id="PS00122">
    <property type="entry name" value="CARBOXYLESTERASE_B_1"/>
    <property type="match status" value="1"/>
</dbReference>
<sequence length="285" mass="31564">MLGRALQRRSIYIWRDIPYTDKAHPRQMLDVVVPTAPTFPRAKLPVTVFVHGGAWQRGDKNGPFYAHVARTIAQSTSTLAVTMNYRLSPEVMYPEHIRDVLHALQWVHREIHKFGGDNERIVLMGHSAGAHSVIKLALDDGIDFPNCPQLTGVIGISGVYNIVRLSTASIFGSMALDPVFGVGVQARREASVLQPFAGGSRRLGTKAHLPILLLYAQDDFHLDDDALEVKAWLDSVGFTNVTSQEIPRVNHFSIIGNVTPDLPMSPSTEAISKFIRDTTTQPRCH</sequence>
<dbReference type="RefSeq" id="XP_008865724.1">
    <property type="nucleotide sequence ID" value="XM_008867502.1"/>
</dbReference>
<dbReference type="VEuPathDB" id="FungiDB:H310_03581"/>
<organism evidence="3">
    <name type="scientific">Aphanomyces invadans</name>
    <dbReference type="NCBI Taxonomy" id="157072"/>
    <lineage>
        <taxon>Eukaryota</taxon>
        <taxon>Sar</taxon>
        <taxon>Stramenopiles</taxon>
        <taxon>Oomycota</taxon>
        <taxon>Saprolegniomycetes</taxon>
        <taxon>Saprolegniales</taxon>
        <taxon>Verrucalvaceae</taxon>
        <taxon>Aphanomyces</taxon>
    </lineage>
</organism>
<dbReference type="EMBL" id="KI913956">
    <property type="protein sequence ID" value="ETW05947.1"/>
    <property type="molecule type" value="Genomic_DNA"/>
</dbReference>
<dbReference type="Pfam" id="PF20434">
    <property type="entry name" value="BD-FAE"/>
    <property type="match status" value="1"/>
</dbReference>
<keyword evidence="1" id="KW-0378">Hydrolase</keyword>
<protein>
    <recommendedName>
        <fullName evidence="2">BD-FAE-like domain-containing protein</fullName>
    </recommendedName>
</protein>
<dbReference type="eggNOG" id="KOG1516">
    <property type="taxonomic scope" value="Eukaryota"/>
</dbReference>
<gene>
    <name evidence="3" type="ORF">H310_03581</name>
</gene>
<accession>A0A024UJD3</accession>
<dbReference type="InterPro" id="IPR019826">
    <property type="entry name" value="Carboxylesterase_B_AS"/>
</dbReference>
<dbReference type="GO" id="GO:0016787">
    <property type="term" value="F:hydrolase activity"/>
    <property type="evidence" value="ECO:0007669"/>
    <property type="project" value="UniProtKB-KW"/>
</dbReference>
<dbReference type="InterPro" id="IPR029058">
    <property type="entry name" value="AB_hydrolase_fold"/>
</dbReference>